<evidence type="ECO:0000256" key="4">
    <source>
        <dbReference type="ARBA" id="ARBA00023004"/>
    </source>
</evidence>
<dbReference type="GO" id="GO:0016491">
    <property type="term" value="F:oxidoreductase activity"/>
    <property type="evidence" value="ECO:0007669"/>
    <property type="project" value="UniProtKB-KW"/>
</dbReference>
<evidence type="ECO:0000256" key="3">
    <source>
        <dbReference type="ARBA" id="ARBA00023002"/>
    </source>
</evidence>
<evidence type="ECO:0000313" key="7">
    <source>
        <dbReference type="EMBL" id="CAD6267735.1"/>
    </source>
</evidence>
<feature type="domain" description="Fe2OG dioxygenase" evidence="6">
    <location>
        <begin position="162"/>
        <end position="262"/>
    </location>
</feature>
<dbReference type="PROSITE" id="PS51471">
    <property type="entry name" value="FE2OG_OXY"/>
    <property type="match status" value="1"/>
</dbReference>
<evidence type="ECO:0000256" key="1">
    <source>
        <dbReference type="ARBA" id="ARBA00008056"/>
    </source>
</evidence>
<dbReference type="InterPro" id="IPR005123">
    <property type="entry name" value="Oxoglu/Fe-dep_dioxygenase_dom"/>
</dbReference>
<gene>
    <name evidence="7" type="ORF">NCGR_LOCUS51040</name>
</gene>
<protein>
    <recommendedName>
        <fullName evidence="6">Fe2OG dioxygenase domain-containing protein</fullName>
    </recommendedName>
</protein>
<proteinExistence type="inferred from homology"/>
<dbReference type="GO" id="GO:0046872">
    <property type="term" value="F:metal ion binding"/>
    <property type="evidence" value="ECO:0007669"/>
    <property type="project" value="UniProtKB-KW"/>
</dbReference>
<name>A0A811RCS9_9POAL</name>
<reference evidence="7" key="1">
    <citation type="submission" date="2020-10" db="EMBL/GenBank/DDBJ databases">
        <authorList>
            <person name="Han B."/>
            <person name="Lu T."/>
            <person name="Zhao Q."/>
            <person name="Huang X."/>
            <person name="Zhao Y."/>
        </authorList>
    </citation>
    <scope>NUCLEOTIDE SEQUENCE</scope>
</reference>
<evidence type="ECO:0000313" key="8">
    <source>
        <dbReference type="Proteomes" id="UP000604825"/>
    </source>
</evidence>
<keyword evidence="2 5" id="KW-0479">Metal-binding</keyword>
<dbReference type="EMBL" id="CAJGYO010000014">
    <property type="protein sequence ID" value="CAD6267735.1"/>
    <property type="molecule type" value="Genomic_DNA"/>
</dbReference>
<dbReference type="InterPro" id="IPR026992">
    <property type="entry name" value="DIOX_N"/>
</dbReference>
<dbReference type="Proteomes" id="UP000604825">
    <property type="component" value="Unassembled WGS sequence"/>
</dbReference>
<dbReference type="InterPro" id="IPR044861">
    <property type="entry name" value="IPNS-like_FE2OG_OXY"/>
</dbReference>
<dbReference type="PANTHER" id="PTHR47991">
    <property type="entry name" value="OXOGLUTARATE/IRON-DEPENDENT DIOXYGENASE"/>
    <property type="match status" value="1"/>
</dbReference>
<evidence type="ECO:0000256" key="2">
    <source>
        <dbReference type="ARBA" id="ARBA00022723"/>
    </source>
</evidence>
<dbReference type="InterPro" id="IPR050295">
    <property type="entry name" value="Plant_2OG-oxidoreductases"/>
</dbReference>
<keyword evidence="8" id="KW-1185">Reference proteome</keyword>
<dbReference type="AlphaFoldDB" id="A0A811RCS9"/>
<dbReference type="Gene3D" id="2.60.120.330">
    <property type="entry name" value="B-lactam Antibiotic, Isopenicillin N Synthase, Chain"/>
    <property type="match status" value="1"/>
</dbReference>
<accession>A0A811RCS9</accession>
<evidence type="ECO:0000259" key="6">
    <source>
        <dbReference type="PROSITE" id="PS51471"/>
    </source>
</evidence>
<comment type="similarity">
    <text evidence="1 5">Belongs to the iron/ascorbate-dependent oxidoreductase family.</text>
</comment>
<dbReference type="Pfam" id="PF14226">
    <property type="entry name" value="DIOX_N"/>
    <property type="match status" value="1"/>
</dbReference>
<dbReference type="OrthoDB" id="661432at2759"/>
<dbReference type="Pfam" id="PF03171">
    <property type="entry name" value="2OG-FeII_Oxy"/>
    <property type="match status" value="1"/>
</dbReference>
<comment type="caution">
    <text evidence="7">The sequence shown here is derived from an EMBL/GenBank/DDBJ whole genome shotgun (WGS) entry which is preliminary data.</text>
</comment>
<evidence type="ECO:0000256" key="5">
    <source>
        <dbReference type="RuleBase" id="RU003682"/>
    </source>
</evidence>
<keyword evidence="4 5" id="KW-0408">Iron</keyword>
<dbReference type="SUPFAM" id="SSF51197">
    <property type="entry name" value="Clavaminate synthase-like"/>
    <property type="match status" value="1"/>
</dbReference>
<organism evidence="7 8">
    <name type="scientific">Miscanthus lutarioriparius</name>
    <dbReference type="NCBI Taxonomy" id="422564"/>
    <lineage>
        <taxon>Eukaryota</taxon>
        <taxon>Viridiplantae</taxon>
        <taxon>Streptophyta</taxon>
        <taxon>Embryophyta</taxon>
        <taxon>Tracheophyta</taxon>
        <taxon>Spermatophyta</taxon>
        <taxon>Magnoliopsida</taxon>
        <taxon>Liliopsida</taxon>
        <taxon>Poales</taxon>
        <taxon>Poaceae</taxon>
        <taxon>PACMAD clade</taxon>
        <taxon>Panicoideae</taxon>
        <taxon>Andropogonodae</taxon>
        <taxon>Andropogoneae</taxon>
        <taxon>Saccharinae</taxon>
        <taxon>Miscanthus</taxon>
    </lineage>
</organism>
<dbReference type="InterPro" id="IPR027443">
    <property type="entry name" value="IPNS-like_sf"/>
</dbReference>
<sequence length="315" mass="35518">MEKENLLHVNPSHASLPNSSYAVPQLPQAKATPTDITLPVINHGIPEQVLQDVVSVSEEFFQLPAADKAHFYSEDTNRPTRLFWGSTYKNSKRMYWMDCLRLARTFAPGGDSKKEWPEKPEEFRNVFENYTTLMRGLVLELLHMLCESLGLPSDYFDGDQTGGDMILGINRYPPCPNPDVTFGLPPHCDRNLITLVLPSSVPGLQVFYKGDWIMVKPMRNSFVVNFGLHLEVVTNGILKSVEHRVITNSVQARMSVVTTIHGTQDCLIGPAGGLLSENNPPRYRTVTLCDFRRIYTKSLENPVAALEEHMKPFMI</sequence>
<keyword evidence="3 5" id="KW-0560">Oxidoreductase</keyword>